<protein>
    <recommendedName>
        <fullName evidence="19">peptidylprolyl isomerase</fullName>
        <ecNumber evidence="19">5.2.1.8</ecNumber>
    </recommendedName>
</protein>
<dbReference type="SMART" id="SM00028">
    <property type="entry name" value="TPR"/>
    <property type="match status" value="2"/>
</dbReference>
<dbReference type="InterPro" id="IPR001179">
    <property type="entry name" value="PPIase_FKBP_dom"/>
</dbReference>
<evidence type="ECO:0000256" key="14">
    <source>
        <dbReference type="ARBA" id="ARBA00023128"/>
    </source>
</evidence>
<keyword evidence="23" id="KW-1185">Reference proteome</keyword>
<evidence type="ECO:0000256" key="15">
    <source>
        <dbReference type="ARBA" id="ARBA00023186"/>
    </source>
</evidence>
<evidence type="ECO:0000256" key="10">
    <source>
        <dbReference type="ARBA" id="ARBA00022737"/>
    </source>
</evidence>
<evidence type="ECO:0000256" key="11">
    <source>
        <dbReference type="ARBA" id="ARBA00022803"/>
    </source>
</evidence>
<dbReference type="InterPro" id="IPR046357">
    <property type="entry name" value="PPIase_dom_sf"/>
</dbReference>
<sequence>MIGDKVTVHYTGWLLDGSKFDSSRDRKDKFSFDFGKGEVIKAWDIVVGTMKIGELCQIVCKPEYAYGSAGSPPKIPANATLFFEIEGRHGDRVFDKRELRFEVGEAENYDLPPGVDKTLQKMEKLEEAVVYLKPSYGFGSVGKPKFQIPPDADLQYEIKLKTFEKAKEPWEMNTQEKLEQGAIAKEKGTQYFKEGKYKRATLQYKKTVSWLEHETGLSDMEKSQSRNLRLAAHLNLAMCHLKLKEYSQVLENCNKALELDSNNEKGLFRRGEARLAVNDFELARADFQKVLQLYPSNKAAKAQLLISQQKIREQHEREKKIWNWMQDAKKRLTRKTANRTAWRKKQKLT</sequence>
<keyword evidence="8" id="KW-0597">Phosphoprotein</keyword>
<dbReference type="EMBL" id="AZIM01005669">
    <property type="protein sequence ID" value="ETE59333.1"/>
    <property type="molecule type" value="Genomic_DNA"/>
</dbReference>
<dbReference type="SUPFAM" id="SSF54534">
    <property type="entry name" value="FKBP-like"/>
    <property type="match status" value="2"/>
</dbReference>
<evidence type="ECO:0000256" key="4">
    <source>
        <dbReference type="ARBA" id="ARBA00004245"/>
    </source>
</evidence>
<dbReference type="AlphaFoldDB" id="V8NCG0"/>
<keyword evidence="16" id="KW-0206">Cytoskeleton</keyword>
<dbReference type="GO" id="GO:0005829">
    <property type="term" value="C:cytosol"/>
    <property type="evidence" value="ECO:0007669"/>
    <property type="project" value="UniProtKB-SubCell"/>
</dbReference>
<dbReference type="PROSITE" id="PS50005">
    <property type="entry name" value="TPR"/>
    <property type="match status" value="2"/>
</dbReference>
<keyword evidence="10" id="KW-0677">Repeat</keyword>
<keyword evidence="18" id="KW-0539">Nucleus</keyword>
<keyword evidence="15" id="KW-0143">Chaperone</keyword>
<feature type="repeat" description="TPR" evidence="20">
    <location>
        <begin position="264"/>
        <end position="297"/>
    </location>
</feature>
<dbReference type="FunFam" id="1.25.40.10:FF:000008">
    <property type="entry name" value="Peptidylprolyl isomerase"/>
    <property type="match status" value="1"/>
</dbReference>
<keyword evidence="9" id="KW-0493">Microtubule</keyword>
<keyword evidence="14" id="KW-0496">Mitochondrion</keyword>
<dbReference type="EC" id="5.2.1.8" evidence="19"/>
<dbReference type="PANTHER" id="PTHR46512">
    <property type="entry name" value="PEPTIDYLPROLYL ISOMERASE"/>
    <property type="match status" value="1"/>
</dbReference>
<evidence type="ECO:0000256" key="8">
    <source>
        <dbReference type="ARBA" id="ARBA00022553"/>
    </source>
</evidence>
<dbReference type="Gene3D" id="3.10.50.40">
    <property type="match status" value="2"/>
</dbReference>
<evidence type="ECO:0000256" key="20">
    <source>
        <dbReference type="PROSITE-ProRule" id="PRU00339"/>
    </source>
</evidence>
<dbReference type="GO" id="GO:0003755">
    <property type="term" value="F:peptidyl-prolyl cis-trans isomerase activity"/>
    <property type="evidence" value="ECO:0007669"/>
    <property type="project" value="UniProtKB-KW"/>
</dbReference>
<dbReference type="Proteomes" id="UP000018936">
    <property type="component" value="Unassembled WGS sequence"/>
</dbReference>
<dbReference type="Pfam" id="PF00515">
    <property type="entry name" value="TPR_1"/>
    <property type="match status" value="1"/>
</dbReference>
<dbReference type="GO" id="GO:0005739">
    <property type="term" value="C:mitochondrion"/>
    <property type="evidence" value="ECO:0007669"/>
    <property type="project" value="UniProtKB-SubCell"/>
</dbReference>
<evidence type="ECO:0000256" key="7">
    <source>
        <dbReference type="ARBA" id="ARBA00022490"/>
    </source>
</evidence>
<evidence type="ECO:0000256" key="6">
    <source>
        <dbReference type="ARBA" id="ARBA00022481"/>
    </source>
</evidence>
<keyword evidence="11 20" id="KW-0802">TPR repeat</keyword>
<evidence type="ECO:0000256" key="17">
    <source>
        <dbReference type="ARBA" id="ARBA00023235"/>
    </source>
</evidence>
<dbReference type="Gene3D" id="1.25.40.10">
    <property type="entry name" value="Tetratricopeptide repeat domain"/>
    <property type="match status" value="1"/>
</dbReference>
<evidence type="ECO:0000259" key="21">
    <source>
        <dbReference type="PROSITE" id="PS50059"/>
    </source>
</evidence>
<evidence type="ECO:0000256" key="2">
    <source>
        <dbReference type="ARBA" id="ARBA00004123"/>
    </source>
</evidence>
<dbReference type="InterPro" id="IPR013105">
    <property type="entry name" value="TPR_2"/>
</dbReference>
<dbReference type="OrthoDB" id="433738at2759"/>
<accession>V8NCG0</accession>
<evidence type="ECO:0000256" key="12">
    <source>
        <dbReference type="ARBA" id="ARBA00022990"/>
    </source>
</evidence>
<comment type="subcellular location">
    <subcellularLocation>
        <location evidence="4">Cytoplasm</location>
        <location evidence="4">Cytoskeleton</location>
    </subcellularLocation>
    <subcellularLocation>
        <location evidence="5">Cytoplasm</location>
        <location evidence="5">Cytosol</location>
    </subcellularLocation>
    <subcellularLocation>
        <location evidence="3">Mitochondrion</location>
    </subcellularLocation>
    <subcellularLocation>
        <location evidence="2">Nucleus</location>
    </subcellularLocation>
</comment>
<dbReference type="Pfam" id="PF07719">
    <property type="entry name" value="TPR_2"/>
    <property type="match status" value="1"/>
</dbReference>
<comment type="catalytic activity">
    <reaction evidence="1 19">
        <text>[protein]-peptidylproline (omega=180) = [protein]-peptidylproline (omega=0)</text>
        <dbReference type="Rhea" id="RHEA:16237"/>
        <dbReference type="Rhea" id="RHEA-COMP:10747"/>
        <dbReference type="Rhea" id="RHEA-COMP:10748"/>
        <dbReference type="ChEBI" id="CHEBI:83833"/>
        <dbReference type="ChEBI" id="CHEBI:83834"/>
        <dbReference type="EC" id="5.2.1.8"/>
    </reaction>
</comment>
<feature type="repeat" description="TPR" evidence="20">
    <location>
        <begin position="230"/>
        <end position="263"/>
    </location>
</feature>
<dbReference type="InterPro" id="IPR011990">
    <property type="entry name" value="TPR-like_helical_dom_sf"/>
</dbReference>
<evidence type="ECO:0000313" key="22">
    <source>
        <dbReference type="EMBL" id="ETE59333.1"/>
    </source>
</evidence>
<reference evidence="22 23" key="1">
    <citation type="journal article" date="2013" name="Proc. Natl. Acad. Sci. U.S.A.">
        <title>The king cobra genome reveals dynamic gene evolution and adaptation in the snake venom system.</title>
        <authorList>
            <person name="Vonk F.J."/>
            <person name="Casewell N.R."/>
            <person name="Henkel C.V."/>
            <person name="Heimberg A.M."/>
            <person name="Jansen H.J."/>
            <person name="McCleary R.J."/>
            <person name="Kerkkamp H.M."/>
            <person name="Vos R.A."/>
            <person name="Guerreiro I."/>
            <person name="Calvete J.J."/>
            <person name="Wuster W."/>
            <person name="Woods A.E."/>
            <person name="Logan J.M."/>
            <person name="Harrison R.A."/>
            <person name="Castoe T.A."/>
            <person name="de Koning A.P."/>
            <person name="Pollock D.D."/>
            <person name="Yandell M."/>
            <person name="Calderon D."/>
            <person name="Renjifo C."/>
            <person name="Currier R.B."/>
            <person name="Salgado D."/>
            <person name="Pla D."/>
            <person name="Sanz L."/>
            <person name="Hyder A.S."/>
            <person name="Ribeiro J.M."/>
            <person name="Arntzen J.W."/>
            <person name="van den Thillart G.E."/>
            <person name="Boetzer M."/>
            <person name="Pirovano W."/>
            <person name="Dirks R.P."/>
            <person name="Spaink H.P."/>
            <person name="Duboule D."/>
            <person name="McGlinn E."/>
            <person name="Kini R.M."/>
            <person name="Richardson M.K."/>
        </authorList>
    </citation>
    <scope>NUCLEOTIDE SEQUENCE</scope>
    <source>
        <tissue evidence="22">Blood</tissue>
    </source>
</reference>
<keyword evidence="6" id="KW-0488">Methylation</keyword>
<dbReference type="InterPro" id="IPR050754">
    <property type="entry name" value="FKBP4/5/8-like"/>
</dbReference>
<dbReference type="GO" id="GO:0005634">
    <property type="term" value="C:nucleus"/>
    <property type="evidence" value="ECO:0007669"/>
    <property type="project" value="UniProtKB-SubCell"/>
</dbReference>
<evidence type="ECO:0000256" key="18">
    <source>
        <dbReference type="ARBA" id="ARBA00023242"/>
    </source>
</evidence>
<dbReference type="FunFam" id="3.10.50.40:FF:000013">
    <property type="entry name" value="Peptidylprolyl isomerase"/>
    <property type="match status" value="1"/>
</dbReference>
<dbReference type="PROSITE" id="PS50059">
    <property type="entry name" value="FKBP_PPIASE"/>
    <property type="match status" value="2"/>
</dbReference>
<proteinExistence type="predicted"/>
<evidence type="ECO:0000256" key="16">
    <source>
        <dbReference type="ARBA" id="ARBA00023212"/>
    </source>
</evidence>
<evidence type="ECO:0000256" key="19">
    <source>
        <dbReference type="PROSITE-ProRule" id="PRU00277"/>
    </source>
</evidence>
<dbReference type="PANTHER" id="PTHR46512:SF9">
    <property type="entry name" value="PEPTIDYLPROLYL ISOMERASE"/>
    <property type="match status" value="1"/>
</dbReference>
<dbReference type="Pfam" id="PF00254">
    <property type="entry name" value="FKBP_C"/>
    <property type="match status" value="2"/>
</dbReference>
<gene>
    <name evidence="22" type="primary">FKBP4</name>
    <name evidence="22" type="ORF">L345_14938</name>
</gene>
<keyword evidence="17 19" id="KW-0413">Isomerase</keyword>
<comment type="caution">
    <text evidence="22">The sequence shown here is derived from an EMBL/GenBank/DDBJ whole genome shotgun (WGS) entry which is preliminary data.</text>
</comment>
<dbReference type="InterPro" id="IPR019734">
    <property type="entry name" value="TPR_rpt"/>
</dbReference>
<evidence type="ECO:0000256" key="1">
    <source>
        <dbReference type="ARBA" id="ARBA00000971"/>
    </source>
</evidence>
<keyword evidence="7" id="KW-0963">Cytoplasm</keyword>
<evidence type="ECO:0000256" key="3">
    <source>
        <dbReference type="ARBA" id="ARBA00004173"/>
    </source>
</evidence>
<organism evidence="22 23">
    <name type="scientific">Ophiophagus hannah</name>
    <name type="common">King cobra</name>
    <name type="synonym">Naja hannah</name>
    <dbReference type="NCBI Taxonomy" id="8665"/>
    <lineage>
        <taxon>Eukaryota</taxon>
        <taxon>Metazoa</taxon>
        <taxon>Chordata</taxon>
        <taxon>Craniata</taxon>
        <taxon>Vertebrata</taxon>
        <taxon>Euteleostomi</taxon>
        <taxon>Lepidosauria</taxon>
        <taxon>Squamata</taxon>
        <taxon>Bifurcata</taxon>
        <taxon>Unidentata</taxon>
        <taxon>Episquamata</taxon>
        <taxon>Toxicofera</taxon>
        <taxon>Serpentes</taxon>
        <taxon>Colubroidea</taxon>
        <taxon>Elapidae</taxon>
        <taxon>Elapinae</taxon>
        <taxon>Ophiophagus</taxon>
    </lineage>
</organism>
<keyword evidence="13 19" id="KW-0697">Rotamase</keyword>
<evidence type="ECO:0000256" key="9">
    <source>
        <dbReference type="ARBA" id="ARBA00022701"/>
    </source>
</evidence>
<evidence type="ECO:0000256" key="5">
    <source>
        <dbReference type="ARBA" id="ARBA00004514"/>
    </source>
</evidence>
<dbReference type="GO" id="GO:0005874">
    <property type="term" value="C:microtubule"/>
    <property type="evidence" value="ECO:0007669"/>
    <property type="project" value="UniProtKB-KW"/>
</dbReference>
<feature type="domain" description="PPIase FKBP-type" evidence="21">
    <location>
        <begin position="92"/>
        <end position="164"/>
    </location>
</feature>
<feature type="domain" description="PPIase FKBP-type" evidence="21">
    <location>
        <begin position="3"/>
        <end position="86"/>
    </location>
</feature>
<dbReference type="SUPFAM" id="SSF48452">
    <property type="entry name" value="TPR-like"/>
    <property type="match status" value="1"/>
</dbReference>
<evidence type="ECO:0000313" key="23">
    <source>
        <dbReference type="Proteomes" id="UP000018936"/>
    </source>
</evidence>
<evidence type="ECO:0000256" key="13">
    <source>
        <dbReference type="ARBA" id="ARBA00023110"/>
    </source>
</evidence>
<keyword evidence="12" id="KW-0007">Acetylation</keyword>
<name>V8NCG0_OPHHA</name>